<dbReference type="Gene3D" id="3.30.40.10">
    <property type="entry name" value="Zinc/RING finger domain, C3HC4 (zinc finger)"/>
    <property type="match status" value="1"/>
</dbReference>
<keyword evidence="7" id="KW-0862">Zinc</keyword>
<evidence type="ECO:0000313" key="12">
    <source>
        <dbReference type="Proteomes" id="UP001157418"/>
    </source>
</evidence>
<sequence>MSRYLKYHPTAHVNLDPLTIQNQMPPPISFSYLTTLPTVVMAENQPPLQPSSAPPPPPSSPPHSGSDNPDPTQYWCYQCDKRVPVETRPDDPDIICFECKNGFVESISVPSHARQVSDEDTPAFGNEFLQVLRLIAQSAGEDDEPPPPPPAADHPVGDNDYLRIELDGWDNRILDVNEVEEEEDPQVDEDRARFYYDDEDDDDDDEQEEEETENRNQEEEETDEDFVRRERRDVLRLRLRDFASRAANRRNRILDWAEILMGLEDQSIEFRLQVPGDDDGYIGNPGDYVDAAGYEALLQNLAESDSGGRRGAPPAGKLAIESLQTVDVNSTNMEICAICKDRVFNNEDKIAKQLGCGHMYHGDCIVPWLGSRNTCPVCRYELPTDDPEFKKLVDTTRNFLANLPLLSSAQALTTSPFSLNLAWKPNALPSLQLVGISLITQRYSSSPEVPPPPPQVTFSIIVATATATTTQGTIRLTGIDMPLPPPFLYLLSCNSG</sequence>
<dbReference type="GO" id="GO:0016567">
    <property type="term" value="P:protein ubiquitination"/>
    <property type="evidence" value="ECO:0007669"/>
    <property type="project" value="TreeGrafter"/>
</dbReference>
<feature type="domain" description="RING-type" evidence="10">
    <location>
        <begin position="336"/>
        <end position="379"/>
    </location>
</feature>
<dbReference type="SMART" id="SM00184">
    <property type="entry name" value="RING"/>
    <property type="match status" value="1"/>
</dbReference>
<feature type="compositionally biased region" description="Low complexity" evidence="9">
    <location>
        <begin position="62"/>
        <end position="71"/>
    </location>
</feature>
<feature type="region of interest" description="Disordered" evidence="9">
    <location>
        <begin position="139"/>
        <end position="159"/>
    </location>
</feature>
<keyword evidence="3" id="KW-0808">Transferase</keyword>
<dbReference type="AlphaFoldDB" id="A0AAU9P860"/>
<evidence type="ECO:0000259" key="10">
    <source>
        <dbReference type="PROSITE" id="PS50089"/>
    </source>
</evidence>
<evidence type="ECO:0000256" key="7">
    <source>
        <dbReference type="ARBA" id="ARBA00022833"/>
    </source>
</evidence>
<dbReference type="InterPro" id="IPR039525">
    <property type="entry name" value="RNF126-like_zinc-ribbon"/>
</dbReference>
<dbReference type="EC" id="2.3.2.27" evidence="2"/>
<dbReference type="PROSITE" id="PS50089">
    <property type="entry name" value="ZF_RING_2"/>
    <property type="match status" value="1"/>
</dbReference>
<comment type="catalytic activity">
    <reaction evidence="1">
        <text>S-ubiquitinyl-[E2 ubiquitin-conjugating enzyme]-L-cysteine + [acceptor protein]-L-lysine = [E2 ubiquitin-conjugating enzyme]-L-cysteine + N(6)-ubiquitinyl-[acceptor protein]-L-lysine.</text>
        <dbReference type="EC" id="2.3.2.27"/>
    </reaction>
</comment>
<keyword evidence="6" id="KW-0833">Ubl conjugation pathway</keyword>
<feature type="compositionally biased region" description="Acidic residues" evidence="9">
    <location>
        <begin position="197"/>
        <end position="224"/>
    </location>
</feature>
<dbReference type="PANTHER" id="PTHR15710">
    <property type="entry name" value="E3 UBIQUITIN-PROTEIN LIGASE PRAJA"/>
    <property type="match status" value="1"/>
</dbReference>
<evidence type="ECO:0000256" key="1">
    <source>
        <dbReference type="ARBA" id="ARBA00000900"/>
    </source>
</evidence>
<comment type="caution">
    <text evidence="11">The sequence shown here is derived from an EMBL/GenBank/DDBJ whole genome shotgun (WGS) entry which is preliminary data.</text>
</comment>
<evidence type="ECO:0000256" key="6">
    <source>
        <dbReference type="ARBA" id="ARBA00022786"/>
    </source>
</evidence>
<feature type="region of interest" description="Disordered" evidence="9">
    <location>
        <begin position="44"/>
        <end position="71"/>
    </location>
</feature>
<accession>A0AAU9P860</accession>
<evidence type="ECO:0000256" key="9">
    <source>
        <dbReference type="SAM" id="MobiDB-lite"/>
    </source>
</evidence>
<dbReference type="InterPro" id="IPR013083">
    <property type="entry name" value="Znf_RING/FYVE/PHD"/>
</dbReference>
<organism evidence="11 12">
    <name type="scientific">Lactuca virosa</name>
    <dbReference type="NCBI Taxonomy" id="75947"/>
    <lineage>
        <taxon>Eukaryota</taxon>
        <taxon>Viridiplantae</taxon>
        <taxon>Streptophyta</taxon>
        <taxon>Embryophyta</taxon>
        <taxon>Tracheophyta</taxon>
        <taxon>Spermatophyta</taxon>
        <taxon>Magnoliopsida</taxon>
        <taxon>eudicotyledons</taxon>
        <taxon>Gunneridae</taxon>
        <taxon>Pentapetalae</taxon>
        <taxon>asterids</taxon>
        <taxon>campanulids</taxon>
        <taxon>Asterales</taxon>
        <taxon>Asteraceae</taxon>
        <taxon>Cichorioideae</taxon>
        <taxon>Cichorieae</taxon>
        <taxon>Lactucinae</taxon>
        <taxon>Lactuca</taxon>
    </lineage>
</organism>
<dbReference type="Proteomes" id="UP001157418">
    <property type="component" value="Unassembled WGS sequence"/>
</dbReference>
<dbReference type="EMBL" id="CAKMRJ010005523">
    <property type="protein sequence ID" value="CAH1446322.1"/>
    <property type="molecule type" value="Genomic_DNA"/>
</dbReference>
<feature type="compositionally biased region" description="Acidic residues" evidence="9">
    <location>
        <begin position="177"/>
        <end position="187"/>
    </location>
</feature>
<dbReference type="Pfam" id="PF13639">
    <property type="entry name" value="zf-RING_2"/>
    <property type="match status" value="1"/>
</dbReference>
<dbReference type="GO" id="GO:0005737">
    <property type="term" value="C:cytoplasm"/>
    <property type="evidence" value="ECO:0007669"/>
    <property type="project" value="TreeGrafter"/>
</dbReference>
<protein>
    <recommendedName>
        <fullName evidence="2">RING-type E3 ubiquitin transferase</fullName>
        <ecNumber evidence="2">2.3.2.27</ecNumber>
    </recommendedName>
</protein>
<feature type="region of interest" description="Disordered" evidence="9">
    <location>
        <begin position="177"/>
        <end position="227"/>
    </location>
</feature>
<dbReference type="GO" id="GO:0061630">
    <property type="term" value="F:ubiquitin protein ligase activity"/>
    <property type="evidence" value="ECO:0007669"/>
    <property type="project" value="UniProtKB-EC"/>
</dbReference>
<proteinExistence type="predicted"/>
<keyword evidence="5 8" id="KW-0863">Zinc-finger</keyword>
<keyword evidence="12" id="KW-1185">Reference proteome</keyword>
<gene>
    <name evidence="11" type="ORF">LVIROSA_LOCUS32022</name>
</gene>
<evidence type="ECO:0000256" key="4">
    <source>
        <dbReference type="ARBA" id="ARBA00022723"/>
    </source>
</evidence>
<evidence type="ECO:0000313" key="11">
    <source>
        <dbReference type="EMBL" id="CAH1446322.1"/>
    </source>
</evidence>
<dbReference type="CDD" id="cd16454">
    <property type="entry name" value="RING-H2_PA-TM-RING"/>
    <property type="match status" value="1"/>
</dbReference>
<dbReference type="SUPFAM" id="SSF57850">
    <property type="entry name" value="RING/U-box"/>
    <property type="match status" value="1"/>
</dbReference>
<feature type="compositionally biased region" description="Pro residues" evidence="9">
    <location>
        <begin position="47"/>
        <end position="61"/>
    </location>
</feature>
<evidence type="ECO:0000256" key="5">
    <source>
        <dbReference type="ARBA" id="ARBA00022771"/>
    </source>
</evidence>
<evidence type="ECO:0000256" key="3">
    <source>
        <dbReference type="ARBA" id="ARBA00022679"/>
    </source>
</evidence>
<evidence type="ECO:0000256" key="2">
    <source>
        <dbReference type="ARBA" id="ARBA00012483"/>
    </source>
</evidence>
<keyword evidence="4" id="KW-0479">Metal-binding</keyword>
<name>A0AAU9P860_9ASTR</name>
<dbReference type="InterPro" id="IPR001841">
    <property type="entry name" value="Znf_RING"/>
</dbReference>
<dbReference type="PANTHER" id="PTHR15710:SF242">
    <property type="entry name" value="OS06G0633500 PROTEIN"/>
    <property type="match status" value="1"/>
</dbReference>
<reference evidence="11 12" key="1">
    <citation type="submission" date="2022-01" db="EMBL/GenBank/DDBJ databases">
        <authorList>
            <person name="Xiong W."/>
            <person name="Schranz E."/>
        </authorList>
    </citation>
    <scope>NUCLEOTIDE SEQUENCE [LARGE SCALE GENOMIC DNA]</scope>
</reference>
<dbReference type="Pfam" id="PF14369">
    <property type="entry name" value="Zn_ribbon_19"/>
    <property type="match status" value="1"/>
</dbReference>
<dbReference type="GO" id="GO:0008270">
    <property type="term" value="F:zinc ion binding"/>
    <property type="evidence" value="ECO:0007669"/>
    <property type="project" value="UniProtKB-KW"/>
</dbReference>
<evidence type="ECO:0000256" key="8">
    <source>
        <dbReference type="PROSITE-ProRule" id="PRU00175"/>
    </source>
</evidence>